<reference evidence="1 2" key="1">
    <citation type="journal article" date="2020" name="Microorganisms">
        <title>Simultaneous Genome Sequencing of Prosthecochloris ethylica and Desulfuromonas acetoxidans within a Syntrophic Mixture Reveals Unique Pili and Protein Interactions.</title>
        <authorList>
            <person name="Kyndt J.A."/>
            <person name="Van Beeumen J.J."/>
            <person name="Meyer T.E."/>
        </authorList>
    </citation>
    <scope>NUCLEOTIDE SEQUENCE [LARGE SCALE GENOMIC DNA]</scope>
    <source>
        <strain evidence="1 2">N3</strain>
    </source>
</reference>
<dbReference type="RefSeq" id="WP_175187025.1">
    <property type="nucleotide sequence ID" value="NZ_JABVZQ010000003.1"/>
</dbReference>
<evidence type="ECO:0008006" key="3">
    <source>
        <dbReference type="Google" id="ProtNLM"/>
    </source>
</evidence>
<proteinExistence type="predicted"/>
<accession>A0ABR9XRK1</accession>
<organism evidence="1 2">
    <name type="scientific">Prosthecochloris ethylica</name>
    <dbReference type="NCBI Taxonomy" id="2743976"/>
    <lineage>
        <taxon>Bacteria</taxon>
        <taxon>Pseudomonadati</taxon>
        <taxon>Chlorobiota</taxon>
        <taxon>Chlorobiia</taxon>
        <taxon>Chlorobiales</taxon>
        <taxon>Chlorobiaceae</taxon>
        <taxon>Prosthecochloris</taxon>
    </lineage>
</organism>
<evidence type="ECO:0000313" key="2">
    <source>
        <dbReference type="Proteomes" id="UP000619838"/>
    </source>
</evidence>
<gene>
    <name evidence="1" type="ORF">INT08_05365</name>
</gene>
<name>A0ABR9XRK1_9CHLB</name>
<dbReference type="EMBL" id="JADGII010000006">
    <property type="protein sequence ID" value="MBF0636609.1"/>
    <property type="molecule type" value="Genomic_DNA"/>
</dbReference>
<keyword evidence="2" id="KW-1185">Reference proteome</keyword>
<comment type="caution">
    <text evidence="1">The sequence shown here is derived from an EMBL/GenBank/DDBJ whole genome shotgun (WGS) entry which is preliminary data.</text>
</comment>
<dbReference type="Proteomes" id="UP000619838">
    <property type="component" value="Unassembled WGS sequence"/>
</dbReference>
<sequence>MSTIWSAMTGERQQEVLDRWLEAGLGLFREKMSPGTPVAEALGDAMTMVLTGCGRDDARCGEGISRITRILAVQPFPPSRSLGLFRELHEILLEKVSGAAEADELRRCIEEITFQAFDRFMEHRETIYQLKVEETRSNLAMLLRRQRT</sequence>
<protein>
    <recommendedName>
        <fullName evidence="3">RsbT co-antagonist protein RsbRD N-terminal domain-containing protein</fullName>
    </recommendedName>
</protein>
<evidence type="ECO:0000313" key="1">
    <source>
        <dbReference type="EMBL" id="MBF0636609.1"/>
    </source>
</evidence>